<comment type="caution">
    <text evidence="2">The sequence shown here is derived from an EMBL/GenBank/DDBJ whole genome shotgun (WGS) entry which is preliminary data.</text>
</comment>
<dbReference type="Proteomes" id="UP000013996">
    <property type="component" value="Unassembled WGS sequence"/>
</dbReference>
<dbReference type="InterPro" id="IPR036761">
    <property type="entry name" value="TTHA0802/YceI-like_sf"/>
</dbReference>
<sequence>MFLIFHHSAEVSMKIFYSILALFIVGTFGSIEAEENCNYEYDPSKTNLEWTAFKFTEKTGVKGKFDSIRVIGKTKDKSKFGVAEKIRFQIDTSSVNSANPDRDLKIKKFFFGSVKGNQKLMGNFSEMTKGETGTAKLNLQFGKSKTTIPVNFVWKEDTVEVSGTVDVLALGLSQGLGKLNAECNDLHKGADGVSKLWPTVDVKVVSTFKKVCK</sequence>
<dbReference type="Gene3D" id="2.40.128.110">
    <property type="entry name" value="Lipid/polyisoprenoid-binding, YceI-like"/>
    <property type="match status" value="1"/>
</dbReference>
<gene>
    <name evidence="2" type="ORF">LEP1GSC202_1319</name>
</gene>
<feature type="domain" description="Lipid/polyisoprenoid-binding YceI-like" evidence="1">
    <location>
        <begin position="39"/>
        <end position="173"/>
    </location>
</feature>
<dbReference type="EMBL" id="AOGX02000015">
    <property type="protein sequence ID" value="EOQ88879.1"/>
    <property type="molecule type" value="Genomic_DNA"/>
</dbReference>
<accession>A0A5E8HCB1</accession>
<dbReference type="InterPro" id="IPR007372">
    <property type="entry name" value="Lipid/polyisoprenoid-bd_YceI"/>
</dbReference>
<protein>
    <submittedName>
        <fullName evidence="2">YceI-like domain protein</fullName>
    </submittedName>
</protein>
<reference evidence="2 3" key="1">
    <citation type="submission" date="2013-04" db="EMBL/GenBank/DDBJ databases">
        <authorList>
            <person name="Harkins D.M."/>
            <person name="Durkin A.S."/>
            <person name="Brinkac L.M."/>
            <person name="Haft D.H."/>
            <person name="Selengut J.D."/>
            <person name="Sanka R."/>
            <person name="DePew J."/>
            <person name="Purushe J."/>
            <person name="Hartskeerl R.A."/>
            <person name="Ahmed A."/>
            <person name="van der Linden H."/>
            <person name="Goris M.G.A."/>
            <person name="Vinetz J.M."/>
            <person name="Sutton G.G."/>
            <person name="Nierman W.C."/>
            <person name="Fouts D.E."/>
        </authorList>
    </citation>
    <scope>NUCLEOTIDE SEQUENCE [LARGE SCALE GENOMIC DNA]</scope>
    <source>
        <strain evidence="2 3">Sao Paulo</strain>
    </source>
</reference>
<dbReference type="AlphaFoldDB" id="A0A5E8HCB1"/>
<dbReference type="SUPFAM" id="SSF101874">
    <property type="entry name" value="YceI-like"/>
    <property type="match status" value="1"/>
</dbReference>
<dbReference type="STRING" id="1249483.LEP1GSC202_1319"/>
<name>A0A5E8HCB1_9LEPT</name>
<evidence type="ECO:0000313" key="3">
    <source>
        <dbReference type="Proteomes" id="UP000013996"/>
    </source>
</evidence>
<evidence type="ECO:0000313" key="2">
    <source>
        <dbReference type="EMBL" id="EOQ88879.1"/>
    </source>
</evidence>
<evidence type="ECO:0000259" key="1">
    <source>
        <dbReference type="Pfam" id="PF04264"/>
    </source>
</evidence>
<proteinExistence type="predicted"/>
<organism evidence="2 3">
    <name type="scientific">Leptospira yanagawae serovar Saopaulo str. Sao Paulo = ATCC 700523</name>
    <dbReference type="NCBI Taxonomy" id="1249483"/>
    <lineage>
        <taxon>Bacteria</taxon>
        <taxon>Pseudomonadati</taxon>
        <taxon>Spirochaetota</taxon>
        <taxon>Spirochaetia</taxon>
        <taxon>Leptospirales</taxon>
        <taxon>Leptospiraceae</taxon>
        <taxon>Leptospira</taxon>
    </lineage>
</organism>
<dbReference type="Pfam" id="PF04264">
    <property type="entry name" value="YceI"/>
    <property type="match status" value="1"/>
</dbReference>